<feature type="compositionally biased region" description="Polar residues" evidence="1">
    <location>
        <begin position="138"/>
        <end position="154"/>
    </location>
</feature>
<evidence type="ECO:0008006" key="4">
    <source>
        <dbReference type="Google" id="ProtNLM"/>
    </source>
</evidence>
<protein>
    <recommendedName>
        <fullName evidence="4">Mitochondrial zinc maintenance protein 1, mitochondrial</fullName>
    </recommendedName>
</protein>
<keyword evidence="3" id="KW-1185">Reference proteome</keyword>
<feature type="region of interest" description="Disordered" evidence="1">
    <location>
        <begin position="61"/>
        <end position="94"/>
    </location>
</feature>
<name>A0A2S4V598_9BASI</name>
<comment type="caution">
    <text evidence="2">The sequence shown here is derived from an EMBL/GenBank/DDBJ whole genome shotgun (WGS) entry which is preliminary data.</text>
</comment>
<dbReference type="Proteomes" id="UP000239156">
    <property type="component" value="Unassembled WGS sequence"/>
</dbReference>
<sequence length="214" mass="23590">MDMAARLAFTHAQKAQAASAYRTLIRSSKSTFNSDPRTYREFIVRAKELFSTKVLNPTYLLSINSQDPKPKTQSSGRSQTDHNDDQEGNNVLLPGRFENEIQGVYELSKYLTRNIVQGKRSEDGKRLVLRFTDKTEVGDNSTIKNPSSTGSFLPTSGCCGGSHESSSDSSCSTTTTTTTTTTTPSRLSQAALERREKRRLNRQQSETTSASASS</sequence>
<dbReference type="VEuPathDB" id="FungiDB:PSTT_10219"/>
<feature type="compositionally biased region" description="Polar residues" evidence="1">
    <location>
        <begin position="61"/>
        <end position="78"/>
    </location>
</feature>
<accession>A0A2S4V598</accession>
<dbReference type="AlphaFoldDB" id="A0A2S4V598"/>
<evidence type="ECO:0000313" key="2">
    <source>
        <dbReference type="EMBL" id="POW04703.1"/>
    </source>
</evidence>
<reference evidence="2" key="1">
    <citation type="submission" date="2017-12" db="EMBL/GenBank/DDBJ databases">
        <title>Gene loss provides genomic basis for host adaptation in cereal stripe rust fungi.</title>
        <authorList>
            <person name="Xia C."/>
        </authorList>
    </citation>
    <scope>NUCLEOTIDE SEQUENCE [LARGE SCALE GENOMIC DNA]</scope>
    <source>
        <strain evidence="2">93-210</strain>
    </source>
</reference>
<evidence type="ECO:0000256" key="1">
    <source>
        <dbReference type="SAM" id="MobiDB-lite"/>
    </source>
</evidence>
<dbReference type="VEuPathDB" id="FungiDB:PSHT_07812"/>
<feature type="compositionally biased region" description="Low complexity" evidence="1">
    <location>
        <begin position="203"/>
        <end position="214"/>
    </location>
</feature>
<gene>
    <name evidence="2" type="ORF">PSTT_10219</name>
</gene>
<evidence type="ECO:0000313" key="3">
    <source>
        <dbReference type="Proteomes" id="UP000239156"/>
    </source>
</evidence>
<feature type="compositionally biased region" description="Low complexity" evidence="1">
    <location>
        <begin position="155"/>
        <end position="185"/>
    </location>
</feature>
<feature type="region of interest" description="Disordered" evidence="1">
    <location>
        <begin position="137"/>
        <end position="214"/>
    </location>
</feature>
<dbReference type="EMBL" id="PKSL01000108">
    <property type="protein sequence ID" value="POW04703.1"/>
    <property type="molecule type" value="Genomic_DNA"/>
</dbReference>
<organism evidence="2 3">
    <name type="scientific">Puccinia striiformis</name>
    <dbReference type="NCBI Taxonomy" id="27350"/>
    <lineage>
        <taxon>Eukaryota</taxon>
        <taxon>Fungi</taxon>
        <taxon>Dikarya</taxon>
        <taxon>Basidiomycota</taxon>
        <taxon>Pucciniomycotina</taxon>
        <taxon>Pucciniomycetes</taxon>
        <taxon>Pucciniales</taxon>
        <taxon>Pucciniaceae</taxon>
        <taxon>Puccinia</taxon>
    </lineage>
</organism>
<proteinExistence type="predicted"/>